<dbReference type="PANTHER" id="PTHR43208">
    <property type="entry name" value="ABC TRANSPORTER SUBSTRATE-BINDING PROTEIN"/>
    <property type="match status" value="1"/>
</dbReference>
<accession>A0A7W7QLN1</accession>
<keyword evidence="4" id="KW-1185">Reference proteome</keyword>
<dbReference type="RefSeq" id="WP_184714039.1">
    <property type="nucleotide sequence ID" value="NZ_JACHJP010000002.1"/>
</dbReference>
<name>A0A7W7QLN1_9ACTN</name>
<dbReference type="PANTHER" id="PTHR43208:SF1">
    <property type="entry name" value="ABC TRANSPORTER SUBSTRATE-BINDING PROTEIN"/>
    <property type="match status" value="1"/>
</dbReference>
<evidence type="ECO:0000259" key="2">
    <source>
        <dbReference type="Pfam" id="PF02608"/>
    </source>
</evidence>
<dbReference type="AlphaFoldDB" id="A0A7W7QLN1"/>
<reference evidence="3 4" key="1">
    <citation type="submission" date="2020-08" db="EMBL/GenBank/DDBJ databases">
        <title>Genomic Encyclopedia of Type Strains, Phase III (KMG-III): the genomes of soil and plant-associated and newly described type strains.</title>
        <authorList>
            <person name="Whitman W."/>
        </authorList>
    </citation>
    <scope>NUCLEOTIDE SEQUENCE [LARGE SCALE GENOMIC DNA]</scope>
    <source>
        <strain evidence="3 4">CECT 8840</strain>
    </source>
</reference>
<evidence type="ECO:0000313" key="3">
    <source>
        <dbReference type="EMBL" id="MBB4915371.1"/>
    </source>
</evidence>
<evidence type="ECO:0000313" key="4">
    <source>
        <dbReference type="Proteomes" id="UP000552644"/>
    </source>
</evidence>
<feature type="domain" description="ABC transporter substrate-binding protein PnrA-like" evidence="2">
    <location>
        <begin position="17"/>
        <end position="262"/>
    </location>
</feature>
<sequence>MTVRAAFVYRTDIHSPHCWAETLEEGRLRLAATLGDAVETSAHENVGEDAEGQRLIAGLAEDGADLVFLGSKGYQPFVLEIADSYPGTRFDICQGMRLAPNVSSFREAVEEVAYVSGMLAGGMTRTGLVGVPIATGHEVVYLNAFALGIRAVNPEARIHTRTVGSWMAPEREMAAVHELADLGCDVIGGALTENDPVVLTAAERGCHTTVRNSDRRHLAPDHVLVGNLVDWTPHLVRSVRAVADGTWEPGWRYYHAGDGVVFNTEAAAFVPEHVARPAAEAAELIRRGALDLWRGPIRNNRGEEVVPEGLGLADMLTGVEPLPGLTPLETFLPTDAFDWLLDTYLGEPFVRPPRTDMRIKTG</sequence>
<keyword evidence="1" id="KW-0732">Signal</keyword>
<dbReference type="Gene3D" id="3.40.50.2300">
    <property type="match status" value="2"/>
</dbReference>
<keyword evidence="3" id="KW-0762">Sugar transport</keyword>
<organism evidence="3 4">
    <name type="scientific">Streptosporangium saharense</name>
    <dbReference type="NCBI Taxonomy" id="1706840"/>
    <lineage>
        <taxon>Bacteria</taxon>
        <taxon>Bacillati</taxon>
        <taxon>Actinomycetota</taxon>
        <taxon>Actinomycetes</taxon>
        <taxon>Streptosporangiales</taxon>
        <taxon>Streptosporangiaceae</taxon>
        <taxon>Streptosporangium</taxon>
    </lineage>
</organism>
<evidence type="ECO:0000256" key="1">
    <source>
        <dbReference type="ARBA" id="ARBA00022729"/>
    </source>
</evidence>
<proteinExistence type="predicted"/>
<dbReference type="GO" id="GO:0005886">
    <property type="term" value="C:plasma membrane"/>
    <property type="evidence" value="ECO:0007669"/>
    <property type="project" value="InterPro"/>
</dbReference>
<dbReference type="InterPro" id="IPR052910">
    <property type="entry name" value="ABC-Purine-Binding"/>
</dbReference>
<protein>
    <submittedName>
        <fullName evidence="3">Simple sugar transport system substrate-binding protein</fullName>
    </submittedName>
</protein>
<keyword evidence="3" id="KW-0813">Transport</keyword>
<dbReference type="EMBL" id="JACHJP010000002">
    <property type="protein sequence ID" value="MBB4915371.1"/>
    <property type="molecule type" value="Genomic_DNA"/>
</dbReference>
<dbReference type="InterPro" id="IPR003760">
    <property type="entry name" value="PnrA-like"/>
</dbReference>
<gene>
    <name evidence="3" type="ORF">FHS44_002456</name>
</gene>
<comment type="caution">
    <text evidence="3">The sequence shown here is derived from an EMBL/GenBank/DDBJ whole genome shotgun (WGS) entry which is preliminary data.</text>
</comment>
<dbReference type="Pfam" id="PF02608">
    <property type="entry name" value="Bmp"/>
    <property type="match status" value="1"/>
</dbReference>
<dbReference type="Proteomes" id="UP000552644">
    <property type="component" value="Unassembled WGS sequence"/>
</dbReference>